<gene>
    <name evidence="2" type="ORF">PICMEDRAFT_28158</name>
</gene>
<dbReference type="GO" id="GO:0006801">
    <property type="term" value="P:superoxide metabolic process"/>
    <property type="evidence" value="ECO:0007669"/>
    <property type="project" value="InterPro"/>
</dbReference>
<proteinExistence type="predicted"/>
<feature type="non-terminal residue" evidence="2">
    <location>
        <position position="155"/>
    </location>
</feature>
<dbReference type="GeneID" id="30179221"/>
<dbReference type="RefSeq" id="XP_019017180.1">
    <property type="nucleotide sequence ID" value="XM_019162534.1"/>
</dbReference>
<dbReference type="InterPro" id="IPR001424">
    <property type="entry name" value="SOD_Cu_Zn_dom"/>
</dbReference>
<feature type="domain" description="Superoxide dismutase copper/zinc binding" evidence="1">
    <location>
        <begin position="27"/>
        <end position="145"/>
    </location>
</feature>
<feature type="non-terminal residue" evidence="2">
    <location>
        <position position="1"/>
    </location>
</feature>
<dbReference type="Gene3D" id="2.60.40.200">
    <property type="entry name" value="Superoxide dismutase, copper/zinc binding domain"/>
    <property type="match status" value="1"/>
</dbReference>
<evidence type="ECO:0000313" key="2">
    <source>
        <dbReference type="EMBL" id="ODQ46067.1"/>
    </source>
</evidence>
<evidence type="ECO:0000313" key="3">
    <source>
        <dbReference type="Proteomes" id="UP000094455"/>
    </source>
</evidence>
<dbReference type="EMBL" id="KV454004">
    <property type="protein sequence ID" value="ODQ46067.1"/>
    <property type="molecule type" value="Genomic_DNA"/>
</dbReference>
<dbReference type="AlphaFoldDB" id="A0A1E3NIU5"/>
<evidence type="ECO:0000259" key="1">
    <source>
        <dbReference type="Pfam" id="PF00080"/>
    </source>
</evidence>
<dbReference type="Pfam" id="PF00080">
    <property type="entry name" value="Sod_Cu"/>
    <property type="match status" value="1"/>
</dbReference>
<dbReference type="OrthoDB" id="159229at2759"/>
<reference evidence="2 3" key="1">
    <citation type="journal article" date="2016" name="Proc. Natl. Acad. Sci. U.S.A.">
        <title>Comparative genomics of biotechnologically important yeasts.</title>
        <authorList>
            <person name="Riley R."/>
            <person name="Haridas S."/>
            <person name="Wolfe K.H."/>
            <person name="Lopes M.R."/>
            <person name="Hittinger C.T."/>
            <person name="Goeker M."/>
            <person name="Salamov A.A."/>
            <person name="Wisecaver J.H."/>
            <person name="Long T.M."/>
            <person name="Calvey C.H."/>
            <person name="Aerts A.L."/>
            <person name="Barry K.W."/>
            <person name="Choi C."/>
            <person name="Clum A."/>
            <person name="Coughlan A.Y."/>
            <person name="Deshpande S."/>
            <person name="Douglass A.P."/>
            <person name="Hanson S.J."/>
            <person name="Klenk H.-P."/>
            <person name="LaButti K.M."/>
            <person name="Lapidus A."/>
            <person name="Lindquist E.A."/>
            <person name="Lipzen A.M."/>
            <person name="Meier-Kolthoff J.P."/>
            <person name="Ohm R.A."/>
            <person name="Otillar R.P."/>
            <person name="Pangilinan J.L."/>
            <person name="Peng Y."/>
            <person name="Rokas A."/>
            <person name="Rosa C.A."/>
            <person name="Scheuner C."/>
            <person name="Sibirny A.A."/>
            <person name="Slot J.C."/>
            <person name="Stielow J.B."/>
            <person name="Sun H."/>
            <person name="Kurtzman C.P."/>
            <person name="Blackwell M."/>
            <person name="Grigoriev I.V."/>
            <person name="Jeffries T.W."/>
        </authorList>
    </citation>
    <scope>NUCLEOTIDE SEQUENCE [LARGE SCALE GENOMIC DNA]</scope>
    <source>
        <strain evidence="2 3">NRRL Y-2026</strain>
    </source>
</reference>
<dbReference type="InterPro" id="IPR036423">
    <property type="entry name" value="SOD-like_Cu/Zn_dom_sf"/>
</dbReference>
<dbReference type="GO" id="GO:0046872">
    <property type="term" value="F:metal ion binding"/>
    <property type="evidence" value="ECO:0007669"/>
    <property type="project" value="InterPro"/>
</dbReference>
<name>A0A1E3NIU5_9ASCO</name>
<accession>A0A1E3NIU5</accession>
<dbReference type="STRING" id="763406.A0A1E3NIU5"/>
<protein>
    <recommendedName>
        <fullName evidence="1">Superoxide dismutase copper/zinc binding domain-containing protein</fullName>
    </recommendedName>
</protein>
<organism evidence="2 3">
    <name type="scientific">Pichia membranifaciens NRRL Y-2026</name>
    <dbReference type="NCBI Taxonomy" id="763406"/>
    <lineage>
        <taxon>Eukaryota</taxon>
        <taxon>Fungi</taxon>
        <taxon>Dikarya</taxon>
        <taxon>Ascomycota</taxon>
        <taxon>Saccharomycotina</taxon>
        <taxon>Pichiomycetes</taxon>
        <taxon>Pichiales</taxon>
        <taxon>Pichiaceae</taxon>
        <taxon>Pichia</taxon>
    </lineage>
</organism>
<sequence>ALAGEAPYNSDSKKKAVARAHLDKGLVKGIIEFTAKSGVVDVHLDVTGLPPNAGPFQYHILDSQVSEKGNCEDGGSTLNPYDAHYKTCDDLDNDALCSVGDLSGKHGYINTTCFETRYTDPYLSLNPNNKAFVGSKSLVITDQNNKKISCGNIKL</sequence>
<dbReference type="Proteomes" id="UP000094455">
    <property type="component" value="Unassembled WGS sequence"/>
</dbReference>
<dbReference type="SUPFAM" id="SSF49329">
    <property type="entry name" value="Cu,Zn superoxide dismutase-like"/>
    <property type="match status" value="1"/>
</dbReference>
<keyword evidence="3" id="KW-1185">Reference proteome</keyword>